<evidence type="ECO:0000256" key="1">
    <source>
        <dbReference type="SAM" id="Coils"/>
    </source>
</evidence>
<dbReference type="Proteomes" id="UP000824120">
    <property type="component" value="Chromosome 2"/>
</dbReference>
<feature type="coiled-coil region" evidence="1">
    <location>
        <begin position="11"/>
        <end position="38"/>
    </location>
</feature>
<dbReference type="EMBL" id="JACXVP010000002">
    <property type="protein sequence ID" value="KAG5620147.1"/>
    <property type="molecule type" value="Genomic_DNA"/>
</dbReference>
<organism evidence="2 3">
    <name type="scientific">Solanum commersonii</name>
    <name type="common">Commerson's wild potato</name>
    <name type="synonym">Commerson's nightshade</name>
    <dbReference type="NCBI Taxonomy" id="4109"/>
    <lineage>
        <taxon>Eukaryota</taxon>
        <taxon>Viridiplantae</taxon>
        <taxon>Streptophyta</taxon>
        <taxon>Embryophyta</taxon>
        <taxon>Tracheophyta</taxon>
        <taxon>Spermatophyta</taxon>
        <taxon>Magnoliopsida</taxon>
        <taxon>eudicotyledons</taxon>
        <taxon>Gunneridae</taxon>
        <taxon>Pentapetalae</taxon>
        <taxon>asterids</taxon>
        <taxon>lamiids</taxon>
        <taxon>Solanales</taxon>
        <taxon>Solanaceae</taxon>
        <taxon>Solanoideae</taxon>
        <taxon>Solaneae</taxon>
        <taxon>Solanum</taxon>
    </lineage>
</organism>
<accession>A0A9J6A791</accession>
<protein>
    <submittedName>
        <fullName evidence="2">Uncharacterized protein</fullName>
    </submittedName>
</protein>
<dbReference type="OrthoDB" id="1751077at2759"/>
<reference evidence="2 3" key="1">
    <citation type="submission" date="2020-09" db="EMBL/GenBank/DDBJ databases">
        <title>De no assembly of potato wild relative species, Solanum commersonii.</title>
        <authorList>
            <person name="Cho K."/>
        </authorList>
    </citation>
    <scope>NUCLEOTIDE SEQUENCE [LARGE SCALE GENOMIC DNA]</scope>
    <source>
        <strain evidence="2">LZ3.2</strain>
        <tissue evidence="2">Leaf</tissue>
    </source>
</reference>
<name>A0A9J6A791_SOLCO</name>
<comment type="caution">
    <text evidence="2">The sequence shown here is derived from an EMBL/GenBank/DDBJ whole genome shotgun (WGS) entry which is preliminary data.</text>
</comment>
<proteinExistence type="predicted"/>
<dbReference type="PANTHER" id="PTHR33116">
    <property type="entry name" value="REVERSE TRANSCRIPTASE ZINC-BINDING DOMAIN-CONTAINING PROTEIN-RELATED-RELATED"/>
    <property type="match status" value="1"/>
</dbReference>
<gene>
    <name evidence="2" type="ORF">H5410_005365</name>
</gene>
<evidence type="ECO:0000313" key="2">
    <source>
        <dbReference type="EMBL" id="KAG5620147.1"/>
    </source>
</evidence>
<dbReference type="PANTHER" id="PTHR33116:SF66">
    <property type="entry name" value="REVERSE TRANSCRIPTASE ZINC-BINDING DOMAIN-CONTAINING PROTEIN"/>
    <property type="match status" value="1"/>
</dbReference>
<sequence length="339" mass="38758">MKQVWEKLKKFKQQSKDMASYKQMLQALRENLEIIQGQLQIRLMGTKASELKCLNIRVVRDGPCLSVLEQRDLNKGVTTEEILEAIKCMPKDKALGVDGFPIECARLNNIHICFDDDLLMYCMANLIYVNLMQATFKIFSEASGLQENIEKSSIYIVGVTDHIKQRIIDTLGFTEGTMSFRYLGVPLVSQKLGINAYLSLIEKIAAKITFITAVEQLCRTFLWAGDVIVSKKVLVSWVNICLPGATGGLNVMNICTWNNAAILKLLSNIYRKSDCLWVQWVHSYYIKVGDMSQVRIPKNDSWVIMLFVDRIWRRLHTYFLNVELPQTFGVVYYNGWGTA</sequence>
<dbReference type="AlphaFoldDB" id="A0A9J6A791"/>
<keyword evidence="3" id="KW-1185">Reference proteome</keyword>
<keyword evidence="1" id="KW-0175">Coiled coil</keyword>
<evidence type="ECO:0000313" key="3">
    <source>
        <dbReference type="Proteomes" id="UP000824120"/>
    </source>
</evidence>